<dbReference type="Gene3D" id="1.10.630.10">
    <property type="entry name" value="Cytochrome P450"/>
    <property type="match status" value="1"/>
</dbReference>
<dbReference type="Pfam" id="PF00067">
    <property type="entry name" value="p450"/>
    <property type="match status" value="1"/>
</dbReference>
<keyword evidence="4" id="KW-1185">Reference proteome</keyword>
<evidence type="ECO:0000313" key="3">
    <source>
        <dbReference type="EMBL" id="GGW21723.1"/>
    </source>
</evidence>
<dbReference type="PRINTS" id="PR00359">
    <property type="entry name" value="BP450"/>
</dbReference>
<dbReference type="InterPro" id="IPR002397">
    <property type="entry name" value="Cyt_P450_B"/>
</dbReference>
<reference evidence="3" key="2">
    <citation type="submission" date="2020-09" db="EMBL/GenBank/DDBJ databases">
        <authorList>
            <person name="Sun Q."/>
            <person name="Kim S."/>
        </authorList>
    </citation>
    <scope>NUCLEOTIDE SEQUENCE</scope>
    <source>
        <strain evidence="3">KCTC 23714</strain>
    </source>
</reference>
<keyword evidence="2" id="KW-0349">Heme</keyword>
<organism evidence="3 4">
    <name type="scientific">Gemmobacter lanyuensis</name>
    <dbReference type="NCBI Taxonomy" id="1054497"/>
    <lineage>
        <taxon>Bacteria</taxon>
        <taxon>Pseudomonadati</taxon>
        <taxon>Pseudomonadota</taxon>
        <taxon>Alphaproteobacteria</taxon>
        <taxon>Rhodobacterales</taxon>
        <taxon>Paracoccaceae</taxon>
        <taxon>Gemmobacter</taxon>
    </lineage>
</organism>
<dbReference type="PANTHER" id="PTHR46696">
    <property type="entry name" value="P450, PUTATIVE (EUROFUNG)-RELATED"/>
    <property type="match status" value="1"/>
</dbReference>
<dbReference type="Proteomes" id="UP000628984">
    <property type="component" value="Unassembled WGS sequence"/>
</dbReference>
<reference evidence="3" key="1">
    <citation type="journal article" date="2014" name="Int. J. Syst. Evol. Microbiol.">
        <title>Complete genome sequence of Corynebacterium casei LMG S-19264T (=DSM 44701T), isolated from a smear-ripened cheese.</title>
        <authorList>
            <consortium name="US DOE Joint Genome Institute (JGI-PGF)"/>
            <person name="Walter F."/>
            <person name="Albersmeier A."/>
            <person name="Kalinowski J."/>
            <person name="Ruckert C."/>
        </authorList>
    </citation>
    <scope>NUCLEOTIDE SEQUENCE</scope>
    <source>
        <strain evidence="3">KCTC 23714</strain>
    </source>
</reference>
<keyword evidence="2" id="KW-0479">Metal-binding</keyword>
<dbReference type="InterPro" id="IPR001128">
    <property type="entry name" value="Cyt_P450"/>
</dbReference>
<evidence type="ECO:0000256" key="2">
    <source>
        <dbReference type="RuleBase" id="RU000461"/>
    </source>
</evidence>
<dbReference type="InterPro" id="IPR036396">
    <property type="entry name" value="Cyt_P450_sf"/>
</dbReference>
<keyword evidence="2" id="KW-0408">Iron</keyword>
<keyword evidence="2" id="KW-0503">Monooxygenase</keyword>
<evidence type="ECO:0008006" key="5">
    <source>
        <dbReference type="Google" id="ProtNLM"/>
    </source>
</evidence>
<dbReference type="GO" id="GO:0005506">
    <property type="term" value="F:iron ion binding"/>
    <property type="evidence" value="ECO:0007669"/>
    <property type="project" value="InterPro"/>
</dbReference>
<dbReference type="InterPro" id="IPR017972">
    <property type="entry name" value="Cyt_P450_CS"/>
</dbReference>
<evidence type="ECO:0000256" key="1">
    <source>
        <dbReference type="ARBA" id="ARBA00010617"/>
    </source>
</evidence>
<dbReference type="GO" id="GO:0004497">
    <property type="term" value="F:monooxygenase activity"/>
    <property type="evidence" value="ECO:0007669"/>
    <property type="project" value="UniProtKB-KW"/>
</dbReference>
<dbReference type="GO" id="GO:0020037">
    <property type="term" value="F:heme binding"/>
    <property type="evidence" value="ECO:0007669"/>
    <property type="project" value="InterPro"/>
</dbReference>
<protein>
    <recommendedName>
        <fullName evidence="5">Cytochrome P450</fullName>
    </recommendedName>
</protein>
<evidence type="ECO:0000313" key="4">
    <source>
        <dbReference type="Proteomes" id="UP000628984"/>
    </source>
</evidence>
<keyword evidence="2" id="KW-0560">Oxidoreductase</keyword>
<accession>A0A918IM05</accession>
<dbReference type="CDD" id="cd00302">
    <property type="entry name" value="cytochrome_P450"/>
    <property type="match status" value="1"/>
</dbReference>
<dbReference type="PANTHER" id="PTHR46696:SF1">
    <property type="entry name" value="CYTOCHROME P450 YJIB-RELATED"/>
    <property type="match status" value="1"/>
</dbReference>
<dbReference type="AlphaFoldDB" id="A0A918IM05"/>
<comment type="similarity">
    <text evidence="1 2">Belongs to the cytochrome P450 family.</text>
</comment>
<dbReference type="SUPFAM" id="SSF48264">
    <property type="entry name" value="Cytochrome P450"/>
    <property type="match status" value="1"/>
</dbReference>
<comment type="caution">
    <text evidence="3">The sequence shown here is derived from an EMBL/GenBank/DDBJ whole genome shotgun (WGS) entry which is preliminary data.</text>
</comment>
<proteinExistence type="inferred from homology"/>
<dbReference type="RefSeq" id="WP_189632071.1">
    <property type="nucleotide sequence ID" value="NZ_BMYQ01000001.1"/>
</dbReference>
<dbReference type="GO" id="GO:0016705">
    <property type="term" value="F:oxidoreductase activity, acting on paired donors, with incorporation or reduction of molecular oxygen"/>
    <property type="evidence" value="ECO:0007669"/>
    <property type="project" value="InterPro"/>
</dbReference>
<sequence>MFLDIAFAPRAPFFDAGLKAHIITRYTDVAAIVASPKVTVPRIELDVAVRLNARFPDRFSALSKWAEGILIHLDGPKHVAGRDRAKGMVRHAWDSLSAAKLKARAERLLDDQGAAGKIDGTRLAADYIDGPWSDLLLLSLEDARHIIDGSEGCLTEWSQIVALNKYQERNAKTAALMDRVLAKIRLQPCPWSTEGFLDIDAPVMLFILGLANATVKHTITNMLYTLAADQPEQDRLRRDPSRISAFVEEVLRMYGAVRFRDRIAGPDGLEDYAILPGERIRLYFESAGRDPDVYPDPNRFAPERYLDTTRPAPILSFGGGSHLCVGRLLARLQMAALISALVERYTLIFDERNPVSFPDIASLGFKKLPLRLAPR</sequence>
<dbReference type="PROSITE" id="PS00086">
    <property type="entry name" value="CYTOCHROME_P450"/>
    <property type="match status" value="1"/>
</dbReference>
<name>A0A918IM05_9RHOB</name>
<gene>
    <name evidence="3" type="ORF">GCM10011452_03450</name>
</gene>
<dbReference type="EMBL" id="BMYQ01000001">
    <property type="protein sequence ID" value="GGW21723.1"/>
    <property type="molecule type" value="Genomic_DNA"/>
</dbReference>